<name>A0A178MF70_9PROT</name>
<dbReference type="InterPro" id="IPR027565">
    <property type="entry name" value="Cupin_WbuC"/>
</dbReference>
<evidence type="ECO:0000313" key="2">
    <source>
        <dbReference type="EMBL" id="OAN46787.1"/>
    </source>
</evidence>
<evidence type="ECO:0000259" key="1">
    <source>
        <dbReference type="Pfam" id="PF19480"/>
    </source>
</evidence>
<feature type="domain" description="Cupin fold metalloprotein WbuC cupin" evidence="1">
    <location>
        <begin position="5"/>
        <end position="83"/>
    </location>
</feature>
<dbReference type="AlphaFoldDB" id="A0A178MF70"/>
<dbReference type="InterPro" id="IPR011051">
    <property type="entry name" value="RmlC_Cupin_sf"/>
</dbReference>
<gene>
    <name evidence="2" type="ORF">A6A04_06470</name>
</gene>
<dbReference type="InterPro" id="IPR046058">
    <property type="entry name" value="WbuC_cupin"/>
</dbReference>
<accession>A0A178MF70</accession>
<organism evidence="2 3">
    <name type="scientific">Paramagnetospirillum marisnigri</name>
    <dbReference type="NCBI Taxonomy" id="1285242"/>
    <lineage>
        <taxon>Bacteria</taxon>
        <taxon>Pseudomonadati</taxon>
        <taxon>Pseudomonadota</taxon>
        <taxon>Alphaproteobacteria</taxon>
        <taxon>Rhodospirillales</taxon>
        <taxon>Magnetospirillaceae</taxon>
        <taxon>Paramagnetospirillum</taxon>
    </lineage>
</organism>
<dbReference type="RefSeq" id="WP_245651262.1">
    <property type="nucleotide sequence ID" value="NZ_LWQT01000088.1"/>
</dbReference>
<dbReference type="Gene3D" id="2.60.120.10">
    <property type="entry name" value="Jelly Rolls"/>
    <property type="match status" value="1"/>
</dbReference>
<protein>
    <recommendedName>
        <fullName evidence="1">Cupin fold metalloprotein WbuC cupin domain-containing protein</fullName>
    </recommendedName>
</protein>
<proteinExistence type="predicted"/>
<dbReference type="Proteomes" id="UP000078428">
    <property type="component" value="Unassembled WGS sequence"/>
</dbReference>
<dbReference type="InterPro" id="IPR014710">
    <property type="entry name" value="RmlC-like_jellyroll"/>
</dbReference>
<dbReference type="EMBL" id="LWQT01000088">
    <property type="protein sequence ID" value="OAN46787.1"/>
    <property type="molecule type" value="Genomic_DNA"/>
</dbReference>
<evidence type="ECO:0000313" key="3">
    <source>
        <dbReference type="Proteomes" id="UP000078428"/>
    </source>
</evidence>
<dbReference type="CDD" id="cd07005">
    <property type="entry name" value="cupin_WbuC-like"/>
    <property type="match status" value="1"/>
</dbReference>
<keyword evidence="3" id="KW-1185">Reference proteome</keyword>
<sequence>MKILSSDRLAALVAAAGSAPRRRAHLNIHDDTNEPINRLLIALEPDTYIRPHRHPGKFEMFVLLEGTASLLSFDDQGRVAERIEAGATGPRIVEFPAGSWHTVVAGKSGALMLEVKAGPYAPTPESDFAAWAPPEGSEQSAACRDWLRFQARPGGAWIVQGKGQ</sequence>
<dbReference type="NCBIfam" id="TIGR04366">
    <property type="entry name" value="cupin_WbuC"/>
    <property type="match status" value="1"/>
</dbReference>
<dbReference type="SUPFAM" id="SSF51182">
    <property type="entry name" value="RmlC-like cupins"/>
    <property type="match status" value="1"/>
</dbReference>
<dbReference type="STRING" id="1285242.A6A04_06470"/>
<reference evidence="2 3" key="1">
    <citation type="submission" date="2016-04" db="EMBL/GenBank/DDBJ databases">
        <title>Draft genome sequence of freshwater magnetotactic bacteria Magnetospirillum marisnigri SP-1 and Magnetospirillum moscoviense BB-1.</title>
        <authorList>
            <person name="Koziaeva V."/>
            <person name="Dziuba M.V."/>
            <person name="Ivanov T.M."/>
            <person name="Kuznetsov B."/>
            <person name="Grouzdev D.S."/>
        </authorList>
    </citation>
    <scope>NUCLEOTIDE SEQUENCE [LARGE SCALE GENOMIC DNA]</scope>
    <source>
        <strain evidence="2 3">SP-1</strain>
    </source>
</reference>
<dbReference type="Pfam" id="PF19480">
    <property type="entry name" value="DUF6016"/>
    <property type="match status" value="1"/>
</dbReference>
<comment type="caution">
    <text evidence="2">The sequence shown here is derived from an EMBL/GenBank/DDBJ whole genome shotgun (WGS) entry which is preliminary data.</text>
</comment>